<dbReference type="PIRSF" id="PIRSF005917">
    <property type="entry name" value="MTase_YraL"/>
    <property type="match status" value="1"/>
</dbReference>
<evidence type="ECO:0000256" key="2">
    <source>
        <dbReference type="ARBA" id="ARBA00022552"/>
    </source>
</evidence>
<dbReference type="InterPro" id="IPR035996">
    <property type="entry name" value="4pyrrol_Methylase_sf"/>
</dbReference>
<dbReference type="PANTHER" id="PTHR46111:SF2">
    <property type="entry name" value="SAM-DEPENDENT METHYLTRANSFERASE"/>
    <property type="match status" value="1"/>
</dbReference>
<dbReference type="InterPro" id="IPR014777">
    <property type="entry name" value="4pyrrole_Mease_sub1"/>
</dbReference>
<keyword evidence="3 7" id="KW-0489">Methyltransferase</keyword>
<protein>
    <submittedName>
        <fullName evidence="7">16S rRNA (Cytidine1402-2'-O)-methyltransferase</fullName>
    </submittedName>
</protein>
<dbReference type="EMBL" id="FUZU01000002">
    <property type="protein sequence ID" value="SKC74685.1"/>
    <property type="molecule type" value="Genomic_DNA"/>
</dbReference>
<sequence length="236" mass="26247">MEKGKLYLIPNVIAEETQQAVIPPHIREALPSIQYFLAEDIRTARRYLSSLKIYESIEALAFEVLNKNTKVEAIKVMFKPVFEGKDIGVISESGCPGVADPGALAVKYAHENDIQVVPLVGPSSLLLALMASGLNGQRFTFHGYLPFDGKDASTIVKALEKESHTKNQTQIFIETPYRNNAIMSVLLKNLKDDTLLCVAIDVTGKDEYIKTFTVKKWKTVKSQFPKTPAVFLFLSP</sequence>
<keyword evidence="1" id="KW-0963">Cytoplasm</keyword>
<dbReference type="GO" id="GO:0006364">
    <property type="term" value="P:rRNA processing"/>
    <property type="evidence" value="ECO:0007669"/>
    <property type="project" value="UniProtKB-KW"/>
</dbReference>
<organism evidence="7 8">
    <name type="scientific">Ohtaekwangia koreensis</name>
    <dbReference type="NCBI Taxonomy" id="688867"/>
    <lineage>
        <taxon>Bacteria</taxon>
        <taxon>Pseudomonadati</taxon>
        <taxon>Bacteroidota</taxon>
        <taxon>Cytophagia</taxon>
        <taxon>Cytophagales</taxon>
        <taxon>Fulvivirgaceae</taxon>
        <taxon>Ohtaekwangia</taxon>
    </lineage>
</organism>
<proteinExistence type="predicted"/>
<dbReference type="Proteomes" id="UP000190961">
    <property type="component" value="Unassembled WGS sequence"/>
</dbReference>
<dbReference type="Gene3D" id="3.40.1010.10">
    <property type="entry name" value="Cobalt-precorrin-4 Transmethylase, Domain 1"/>
    <property type="match status" value="1"/>
</dbReference>
<dbReference type="Pfam" id="PF00590">
    <property type="entry name" value="TP_methylase"/>
    <property type="match status" value="1"/>
</dbReference>
<keyword evidence="4 7" id="KW-0808">Transferase</keyword>
<keyword evidence="8" id="KW-1185">Reference proteome</keyword>
<evidence type="ECO:0000256" key="3">
    <source>
        <dbReference type="ARBA" id="ARBA00022603"/>
    </source>
</evidence>
<dbReference type="GO" id="GO:0008168">
    <property type="term" value="F:methyltransferase activity"/>
    <property type="evidence" value="ECO:0007669"/>
    <property type="project" value="UniProtKB-KW"/>
</dbReference>
<dbReference type="CDD" id="cd11649">
    <property type="entry name" value="RsmI_like"/>
    <property type="match status" value="1"/>
</dbReference>
<dbReference type="Gene3D" id="3.30.950.10">
    <property type="entry name" value="Methyltransferase, Cobalt-precorrin-4 Transmethylase, Domain 2"/>
    <property type="match status" value="1"/>
</dbReference>
<evidence type="ECO:0000259" key="6">
    <source>
        <dbReference type="Pfam" id="PF00590"/>
    </source>
</evidence>
<evidence type="ECO:0000313" key="8">
    <source>
        <dbReference type="Proteomes" id="UP000190961"/>
    </source>
</evidence>
<dbReference type="InterPro" id="IPR000878">
    <property type="entry name" value="4pyrrol_Mease"/>
</dbReference>
<keyword evidence="5" id="KW-0949">S-adenosyl-L-methionine</keyword>
<evidence type="ECO:0000256" key="5">
    <source>
        <dbReference type="ARBA" id="ARBA00022691"/>
    </source>
</evidence>
<dbReference type="SUPFAM" id="SSF53790">
    <property type="entry name" value="Tetrapyrrole methylase"/>
    <property type="match status" value="1"/>
</dbReference>
<reference evidence="7 8" key="1">
    <citation type="submission" date="2017-02" db="EMBL/GenBank/DDBJ databases">
        <authorList>
            <person name="Peterson S.W."/>
        </authorList>
    </citation>
    <scope>NUCLEOTIDE SEQUENCE [LARGE SCALE GENOMIC DNA]</scope>
    <source>
        <strain evidence="7 8">DSM 25262</strain>
    </source>
</reference>
<accession>A0A1T5LG64</accession>
<gene>
    <name evidence="7" type="ORF">SAMN05660236_3112</name>
</gene>
<dbReference type="InterPro" id="IPR008189">
    <property type="entry name" value="rRNA_ssu_MeTfrase_I"/>
</dbReference>
<keyword evidence="2" id="KW-0698">rRNA processing</keyword>
<dbReference type="PANTHER" id="PTHR46111">
    <property type="entry name" value="RIBOSOMAL RNA SMALL SUBUNIT METHYLTRANSFERASE I"/>
    <property type="match status" value="1"/>
</dbReference>
<evidence type="ECO:0000256" key="1">
    <source>
        <dbReference type="ARBA" id="ARBA00022490"/>
    </source>
</evidence>
<dbReference type="GO" id="GO:0032259">
    <property type="term" value="P:methylation"/>
    <property type="evidence" value="ECO:0007669"/>
    <property type="project" value="UniProtKB-KW"/>
</dbReference>
<dbReference type="STRING" id="688867.SAMN05660236_3112"/>
<dbReference type="OrthoDB" id="7061662at2"/>
<evidence type="ECO:0000256" key="4">
    <source>
        <dbReference type="ARBA" id="ARBA00022679"/>
    </source>
</evidence>
<feature type="domain" description="Tetrapyrrole methylase" evidence="6">
    <location>
        <begin position="66"/>
        <end position="215"/>
    </location>
</feature>
<dbReference type="InterPro" id="IPR014776">
    <property type="entry name" value="4pyrrole_Mease_sub2"/>
</dbReference>
<evidence type="ECO:0000313" key="7">
    <source>
        <dbReference type="EMBL" id="SKC74685.1"/>
    </source>
</evidence>
<dbReference type="AlphaFoldDB" id="A0A1T5LG64"/>
<dbReference type="RefSeq" id="WP_079687666.1">
    <property type="nucleotide sequence ID" value="NZ_FUZU01000002.1"/>
</dbReference>
<name>A0A1T5LG64_9BACT</name>